<keyword evidence="1" id="KW-1133">Transmembrane helix</keyword>
<dbReference type="STRING" id="580332.Slit_0920"/>
<keyword evidence="1" id="KW-0472">Membrane</keyword>
<keyword evidence="1" id="KW-0812">Transmembrane</keyword>
<evidence type="ECO:0000313" key="2">
    <source>
        <dbReference type="EMBL" id="ADE11158.1"/>
    </source>
</evidence>
<dbReference type="HOGENOM" id="CLU_2939300_0_0_4"/>
<name>D5CPZ4_SIDLE</name>
<gene>
    <name evidence="2" type="ordered locus">Slit_0920</name>
</gene>
<organism evidence="2 3">
    <name type="scientific">Sideroxydans lithotrophicus (strain ES-1)</name>
    <dbReference type="NCBI Taxonomy" id="580332"/>
    <lineage>
        <taxon>Bacteria</taxon>
        <taxon>Pseudomonadati</taxon>
        <taxon>Pseudomonadota</taxon>
        <taxon>Betaproteobacteria</taxon>
        <taxon>Nitrosomonadales</taxon>
        <taxon>Gallionellaceae</taxon>
        <taxon>Sideroxydans</taxon>
    </lineage>
</organism>
<evidence type="ECO:0000256" key="1">
    <source>
        <dbReference type="SAM" id="Phobius"/>
    </source>
</evidence>
<dbReference type="KEGG" id="slt:Slit_0920"/>
<reference evidence="2 3" key="1">
    <citation type="submission" date="2010-03" db="EMBL/GenBank/DDBJ databases">
        <title>Complete sequence of Sideroxydans lithotrophicus ES-1.</title>
        <authorList>
            <consortium name="US DOE Joint Genome Institute"/>
            <person name="Lucas S."/>
            <person name="Copeland A."/>
            <person name="Lapidus A."/>
            <person name="Cheng J.-F."/>
            <person name="Bruce D."/>
            <person name="Goodwin L."/>
            <person name="Pitluck S."/>
            <person name="Munk A.C."/>
            <person name="Detter J.C."/>
            <person name="Han C."/>
            <person name="Tapia R."/>
            <person name="Larimer F."/>
            <person name="Land M."/>
            <person name="Hauser L."/>
            <person name="Kyrpides N."/>
            <person name="Ivanova N."/>
            <person name="Emerson D."/>
            <person name="Woyke T."/>
        </authorList>
    </citation>
    <scope>NUCLEOTIDE SEQUENCE [LARGE SCALE GENOMIC DNA]</scope>
    <source>
        <strain evidence="2 3">ES-1</strain>
    </source>
</reference>
<dbReference type="EMBL" id="CP001965">
    <property type="protein sequence ID" value="ADE11158.1"/>
    <property type="molecule type" value="Genomic_DNA"/>
</dbReference>
<protein>
    <submittedName>
        <fullName evidence="2">Uncharacterized protein</fullName>
    </submittedName>
</protein>
<dbReference type="AlphaFoldDB" id="D5CPZ4"/>
<keyword evidence="3" id="KW-1185">Reference proteome</keyword>
<evidence type="ECO:0000313" key="3">
    <source>
        <dbReference type="Proteomes" id="UP000001625"/>
    </source>
</evidence>
<feature type="transmembrane region" description="Helical" evidence="1">
    <location>
        <begin position="18"/>
        <end position="37"/>
    </location>
</feature>
<dbReference type="Proteomes" id="UP000001625">
    <property type="component" value="Chromosome"/>
</dbReference>
<sequence>MGGLGVLQIQFECGRDLAITWLFKFAVFSGGCVLLNWMHISSKMLKAPTINHSFMATSTC</sequence>
<accession>D5CPZ4</accession>
<proteinExistence type="predicted"/>